<dbReference type="GO" id="GO:0020037">
    <property type="term" value="F:heme binding"/>
    <property type="evidence" value="ECO:0007669"/>
    <property type="project" value="InterPro"/>
</dbReference>
<organism evidence="1 2">
    <name type="scientific">Lentzea albidocapillata subsp. violacea</name>
    <dbReference type="NCBI Taxonomy" id="128104"/>
    <lineage>
        <taxon>Bacteria</taxon>
        <taxon>Bacillati</taxon>
        <taxon>Actinomycetota</taxon>
        <taxon>Actinomycetes</taxon>
        <taxon>Pseudonocardiales</taxon>
        <taxon>Pseudonocardiaceae</taxon>
        <taxon>Lentzea</taxon>
    </lineage>
</organism>
<reference evidence="2" key="1">
    <citation type="submission" date="2016-10" db="EMBL/GenBank/DDBJ databases">
        <authorList>
            <person name="Varghese N."/>
            <person name="Submissions S."/>
        </authorList>
    </citation>
    <scope>NUCLEOTIDE SEQUENCE [LARGE SCALE GENOMIC DNA]</scope>
    <source>
        <strain evidence="2">DSM 44796</strain>
    </source>
</reference>
<name>A0A1G9LDD0_9PSEU</name>
<dbReference type="GO" id="GO:0016829">
    <property type="term" value="F:lyase activity"/>
    <property type="evidence" value="ECO:0007669"/>
    <property type="project" value="UniProtKB-KW"/>
</dbReference>
<dbReference type="SUPFAM" id="SSF51621">
    <property type="entry name" value="Phosphoenolpyruvate/pyruvate domain"/>
    <property type="match status" value="1"/>
</dbReference>
<dbReference type="InterPro" id="IPR017972">
    <property type="entry name" value="Cyt_P450_CS"/>
</dbReference>
<proteinExistence type="predicted"/>
<dbReference type="GO" id="GO:0016705">
    <property type="term" value="F:oxidoreductase activity, acting on paired donors, with incorporation or reduction of molecular oxygen"/>
    <property type="evidence" value="ECO:0007669"/>
    <property type="project" value="InterPro"/>
</dbReference>
<dbReference type="Proteomes" id="UP000199682">
    <property type="component" value="Unassembled WGS sequence"/>
</dbReference>
<dbReference type="InterPro" id="IPR040442">
    <property type="entry name" value="Pyrv_kinase-like_dom_sf"/>
</dbReference>
<evidence type="ECO:0000313" key="2">
    <source>
        <dbReference type="Proteomes" id="UP000199682"/>
    </source>
</evidence>
<accession>A0A1G9LDD0</accession>
<dbReference type="CDD" id="cd00377">
    <property type="entry name" value="ICL_PEPM"/>
    <property type="match status" value="1"/>
</dbReference>
<dbReference type="EMBL" id="FNET01000012">
    <property type="protein sequence ID" value="SDL59763.1"/>
    <property type="molecule type" value="Genomic_DNA"/>
</dbReference>
<dbReference type="InterPro" id="IPR036396">
    <property type="entry name" value="Cyt_P450_sf"/>
</dbReference>
<gene>
    <name evidence="1" type="ORF">SAMN04488074_11222</name>
</gene>
<dbReference type="AlphaFoldDB" id="A0A1G9LDD0"/>
<dbReference type="InterPro" id="IPR015813">
    <property type="entry name" value="Pyrv/PenolPyrv_kinase-like_dom"/>
</dbReference>
<dbReference type="PANTHER" id="PTHR42905">
    <property type="entry name" value="PHOSPHOENOLPYRUVATE CARBOXYLASE"/>
    <property type="match status" value="1"/>
</dbReference>
<dbReference type="RefSeq" id="WP_090008906.1">
    <property type="nucleotide sequence ID" value="NZ_FNET01000012.1"/>
</dbReference>
<evidence type="ECO:0000313" key="1">
    <source>
        <dbReference type="EMBL" id="SDL59763.1"/>
    </source>
</evidence>
<protein>
    <submittedName>
        <fullName evidence="1">2-Methylisocitrate lyase, PEP mutase family</fullName>
    </submittedName>
</protein>
<dbReference type="GO" id="GO:0005506">
    <property type="term" value="F:iron ion binding"/>
    <property type="evidence" value="ECO:0007669"/>
    <property type="project" value="InterPro"/>
</dbReference>
<keyword evidence="1" id="KW-0456">Lyase</keyword>
<dbReference type="SUPFAM" id="SSF48264">
    <property type="entry name" value="Cytochrome P450"/>
    <property type="match status" value="1"/>
</dbReference>
<sequence length="424" mass="44515">MSEELLRLPVPEVPPGEAGVAWLRASVVRFSNGPDHTRRRALTAALVEDLDVTTLDELATALGLPGSLDAIAEIAPCYQPHEPVTAAADAAVERLATTHDEVTAARIGLLVQAWAATNALADHLVTGDQSPPVPITRRQTRQGVVEVSLEHHPFGHGPHACPGRRLATRIAKNMAFRALHHRDEPLILPNAWDYASAAALHAAGFTAIGTTSLGVAAAHGIPDGMGLAGDQAVALAKLLSTLPCPVTADLESGFGKSPVEVAELVAGLGVAGVNLEDGRPHGLATPEEQAALITAVKERTPGVFLNARIDTHWLGMAIGETEERARRYVDAGADGIFVAGLTEPREIERLAQLAPLNVLAQRRTPEELGNLGVKRISTGSLLFRAALHHTVTTAQAVRDGGTSAAFGYDEVQALVSRGTRSGAE</sequence>
<dbReference type="PROSITE" id="PS00086">
    <property type="entry name" value="CYTOCHROME_P450"/>
    <property type="match status" value="1"/>
</dbReference>
<dbReference type="Gene3D" id="3.20.20.60">
    <property type="entry name" value="Phosphoenolpyruvate-binding domains"/>
    <property type="match status" value="1"/>
</dbReference>
<dbReference type="GO" id="GO:0004497">
    <property type="term" value="F:monooxygenase activity"/>
    <property type="evidence" value="ECO:0007669"/>
    <property type="project" value="InterPro"/>
</dbReference>
<dbReference type="Pfam" id="PF13714">
    <property type="entry name" value="PEP_mutase"/>
    <property type="match status" value="1"/>
</dbReference>
<dbReference type="InterPro" id="IPR039556">
    <property type="entry name" value="ICL/PEPM"/>
</dbReference>
<dbReference type="PANTHER" id="PTHR42905:SF16">
    <property type="entry name" value="CARBOXYPHOSPHONOENOLPYRUVATE PHOSPHONOMUTASE-LIKE PROTEIN (AFU_ORTHOLOGUE AFUA_5G07230)"/>
    <property type="match status" value="1"/>
</dbReference>